<dbReference type="AlphaFoldDB" id="A0A645G207"/>
<proteinExistence type="predicted"/>
<evidence type="ECO:0000313" key="1">
    <source>
        <dbReference type="EMBL" id="MPN20206.1"/>
    </source>
</evidence>
<comment type="caution">
    <text evidence="1">The sequence shown here is derived from an EMBL/GenBank/DDBJ whole genome shotgun (WGS) entry which is preliminary data.</text>
</comment>
<gene>
    <name evidence="1" type="ORF">SDC9_167584</name>
</gene>
<protein>
    <submittedName>
        <fullName evidence="1">Uncharacterized protein</fullName>
    </submittedName>
</protein>
<dbReference type="EMBL" id="VSSQ01067900">
    <property type="protein sequence ID" value="MPN20206.1"/>
    <property type="molecule type" value="Genomic_DNA"/>
</dbReference>
<accession>A0A645G207</accession>
<organism evidence="1">
    <name type="scientific">bioreactor metagenome</name>
    <dbReference type="NCBI Taxonomy" id="1076179"/>
    <lineage>
        <taxon>unclassified sequences</taxon>
        <taxon>metagenomes</taxon>
        <taxon>ecological metagenomes</taxon>
    </lineage>
</organism>
<reference evidence="1" key="1">
    <citation type="submission" date="2019-08" db="EMBL/GenBank/DDBJ databases">
        <authorList>
            <person name="Kucharzyk K."/>
            <person name="Murdoch R.W."/>
            <person name="Higgins S."/>
            <person name="Loffler F."/>
        </authorList>
    </citation>
    <scope>NUCLEOTIDE SEQUENCE</scope>
</reference>
<name>A0A645G207_9ZZZZ</name>
<sequence length="120" mass="13731">MLFDSERRYLLLRKGDGLVVLGSDETRYASDVAYQMPGIVRHDHFYEDVAGENLAFESLFALVGYLRHGLEWYLYLEYHVLKMAIGHELLYCGLYGIFIAGIGMRDIPFGSVRHSHSPLS</sequence>